<feature type="region of interest" description="Disordered" evidence="1">
    <location>
        <begin position="51"/>
        <end position="71"/>
    </location>
</feature>
<dbReference type="OrthoDB" id="5987010at2759"/>
<dbReference type="EMBL" id="BGPR01001046">
    <property type="protein sequence ID" value="GBM43883.1"/>
    <property type="molecule type" value="Genomic_DNA"/>
</dbReference>
<accession>A0A4Y2FRN2</accession>
<evidence type="ECO:0000313" key="3">
    <source>
        <dbReference type="Proteomes" id="UP000499080"/>
    </source>
</evidence>
<organism evidence="2 3">
    <name type="scientific">Araneus ventricosus</name>
    <name type="common">Orbweaver spider</name>
    <name type="synonym">Epeira ventricosa</name>
    <dbReference type="NCBI Taxonomy" id="182803"/>
    <lineage>
        <taxon>Eukaryota</taxon>
        <taxon>Metazoa</taxon>
        <taxon>Ecdysozoa</taxon>
        <taxon>Arthropoda</taxon>
        <taxon>Chelicerata</taxon>
        <taxon>Arachnida</taxon>
        <taxon>Araneae</taxon>
        <taxon>Araneomorphae</taxon>
        <taxon>Entelegynae</taxon>
        <taxon>Araneoidea</taxon>
        <taxon>Araneidae</taxon>
        <taxon>Araneus</taxon>
    </lineage>
</organism>
<sequence length="122" mass="14285">MVRVDIYLAILYTKFRQRPTVYWCFAYMKSLGVQHLAVMLWRLSHPGKTKETCHPDGHVEKNPDEDCDTDQETDRLLGAQRTDDKGFYDDKLAMKLLCREKKTGEDLVRWLSHAQSIALVRK</sequence>
<evidence type="ECO:0000313" key="2">
    <source>
        <dbReference type="EMBL" id="GBM43883.1"/>
    </source>
</evidence>
<evidence type="ECO:0000256" key="1">
    <source>
        <dbReference type="SAM" id="MobiDB-lite"/>
    </source>
</evidence>
<protein>
    <submittedName>
        <fullName evidence="2">Uncharacterized protein</fullName>
    </submittedName>
</protein>
<proteinExistence type="predicted"/>
<comment type="caution">
    <text evidence="2">The sequence shown here is derived from an EMBL/GenBank/DDBJ whole genome shotgun (WGS) entry which is preliminary data.</text>
</comment>
<dbReference type="AlphaFoldDB" id="A0A4Y2FRN2"/>
<keyword evidence="3" id="KW-1185">Reference proteome</keyword>
<reference evidence="2 3" key="1">
    <citation type="journal article" date="2019" name="Sci. Rep.">
        <title>Orb-weaving spider Araneus ventricosus genome elucidates the spidroin gene catalogue.</title>
        <authorList>
            <person name="Kono N."/>
            <person name="Nakamura H."/>
            <person name="Ohtoshi R."/>
            <person name="Moran D.A.P."/>
            <person name="Shinohara A."/>
            <person name="Yoshida Y."/>
            <person name="Fujiwara M."/>
            <person name="Mori M."/>
            <person name="Tomita M."/>
            <person name="Arakawa K."/>
        </authorList>
    </citation>
    <scope>NUCLEOTIDE SEQUENCE [LARGE SCALE GENOMIC DNA]</scope>
</reference>
<gene>
    <name evidence="2" type="ORF">AVEN_174450_1</name>
</gene>
<name>A0A4Y2FRN2_ARAVE</name>
<dbReference type="Proteomes" id="UP000499080">
    <property type="component" value="Unassembled WGS sequence"/>
</dbReference>
<feature type="compositionally biased region" description="Basic and acidic residues" evidence="1">
    <location>
        <begin position="51"/>
        <end position="64"/>
    </location>
</feature>